<sequence>MLPSILDELNSLVDAYYEQVTAIHARTMRLYYASGLLAIITFGTSMLAFMCWYFCCFRKRNNKMMQQLEIRVKSELQQVIERENVKLQNHGLELVGHHKKEPIRKGRRMVLEDSFQVELFAFRCQNNHVSRGNSNHPASAMPYYQQ</sequence>
<dbReference type="Proteomes" id="UP000816034">
    <property type="component" value="Unassembled WGS sequence"/>
</dbReference>
<name>A0AA88GRZ3_NAELO</name>
<keyword evidence="1" id="KW-1133">Transmembrane helix</keyword>
<accession>A0AA88GRZ3</accession>
<reference evidence="2 3" key="1">
    <citation type="journal article" date="2018" name="BMC Genomics">
        <title>The genome of Naegleria lovaniensis, the basis for a comparative approach to unravel pathogenicity factors of the human pathogenic amoeba N. fowleri.</title>
        <authorList>
            <person name="Liechti N."/>
            <person name="Schurch N."/>
            <person name="Bruggmann R."/>
            <person name="Wittwer M."/>
        </authorList>
    </citation>
    <scope>NUCLEOTIDE SEQUENCE [LARGE SCALE GENOMIC DNA]</scope>
    <source>
        <strain evidence="2 3">ATCC 30569</strain>
    </source>
</reference>
<keyword evidence="3" id="KW-1185">Reference proteome</keyword>
<evidence type="ECO:0000256" key="1">
    <source>
        <dbReference type="SAM" id="Phobius"/>
    </source>
</evidence>
<keyword evidence="1" id="KW-0472">Membrane</keyword>
<gene>
    <name evidence="2" type="ORF">C9374_004158</name>
</gene>
<dbReference type="GeneID" id="68096613"/>
<organism evidence="2 3">
    <name type="scientific">Naegleria lovaniensis</name>
    <name type="common">Amoeba</name>
    <dbReference type="NCBI Taxonomy" id="51637"/>
    <lineage>
        <taxon>Eukaryota</taxon>
        <taxon>Discoba</taxon>
        <taxon>Heterolobosea</taxon>
        <taxon>Tetramitia</taxon>
        <taxon>Eutetramitia</taxon>
        <taxon>Vahlkampfiidae</taxon>
        <taxon>Naegleria</taxon>
    </lineage>
</organism>
<dbReference type="AlphaFoldDB" id="A0AA88GRZ3"/>
<feature type="transmembrane region" description="Helical" evidence="1">
    <location>
        <begin position="30"/>
        <end position="55"/>
    </location>
</feature>
<dbReference type="EMBL" id="PYSW02000020">
    <property type="protein sequence ID" value="KAG2383487.1"/>
    <property type="molecule type" value="Genomic_DNA"/>
</dbReference>
<comment type="caution">
    <text evidence="2">The sequence shown here is derived from an EMBL/GenBank/DDBJ whole genome shotgun (WGS) entry which is preliminary data.</text>
</comment>
<protein>
    <submittedName>
        <fullName evidence="2">Uncharacterized protein</fullName>
    </submittedName>
</protein>
<dbReference type="RefSeq" id="XP_044549166.1">
    <property type="nucleotide sequence ID" value="XM_044693766.1"/>
</dbReference>
<evidence type="ECO:0000313" key="2">
    <source>
        <dbReference type="EMBL" id="KAG2383487.1"/>
    </source>
</evidence>
<evidence type="ECO:0000313" key="3">
    <source>
        <dbReference type="Proteomes" id="UP000816034"/>
    </source>
</evidence>
<proteinExistence type="predicted"/>
<keyword evidence="1" id="KW-0812">Transmembrane</keyword>